<organism evidence="1 2">
    <name type="scientific">Catharanthus roseus</name>
    <name type="common">Madagascar periwinkle</name>
    <name type="synonym">Vinca rosea</name>
    <dbReference type="NCBI Taxonomy" id="4058"/>
    <lineage>
        <taxon>Eukaryota</taxon>
        <taxon>Viridiplantae</taxon>
        <taxon>Streptophyta</taxon>
        <taxon>Embryophyta</taxon>
        <taxon>Tracheophyta</taxon>
        <taxon>Spermatophyta</taxon>
        <taxon>Magnoliopsida</taxon>
        <taxon>eudicotyledons</taxon>
        <taxon>Gunneridae</taxon>
        <taxon>Pentapetalae</taxon>
        <taxon>asterids</taxon>
        <taxon>lamiids</taxon>
        <taxon>Gentianales</taxon>
        <taxon>Apocynaceae</taxon>
        <taxon>Rauvolfioideae</taxon>
        <taxon>Vinceae</taxon>
        <taxon>Catharanthinae</taxon>
        <taxon>Catharanthus</taxon>
    </lineage>
</organism>
<gene>
    <name evidence="1" type="ORF">M9H77_22010</name>
</gene>
<dbReference type="EMBL" id="CM044705">
    <property type="protein sequence ID" value="KAI5662687.1"/>
    <property type="molecule type" value="Genomic_DNA"/>
</dbReference>
<evidence type="ECO:0000313" key="2">
    <source>
        <dbReference type="Proteomes" id="UP001060085"/>
    </source>
</evidence>
<reference evidence="2" key="1">
    <citation type="journal article" date="2023" name="Nat. Plants">
        <title>Single-cell RNA sequencing provides a high-resolution roadmap for understanding the multicellular compartmentation of specialized metabolism.</title>
        <authorList>
            <person name="Sun S."/>
            <person name="Shen X."/>
            <person name="Li Y."/>
            <person name="Li Y."/>
            <person name="Wang S."/>
            <person name="Li R."/>
            <person name="Zhang H."/>
            <person name="Shen G."/>
            <person name="Guo B."/>
            <person name="Wei J."/>
            <person name="Xu J."/>
            <person name="St-Pierre B."/>
            <person name="Chen S."/>
            <person name="Sun C."/>
        </authorList>
    </citation>
    <scope>NUCLEOTIDE SEQUENCE [LARGE SCALE GENOMIC DNA]</scope>
</reference>
<comment type="caution">
    <text evidence="1">The sequence shown here is derived from an EMBL/GenBank/DDBJ whole genome shotgun (WGS) entry which is preliminary data.</text>
</comment>
<evidence type="ECO:0000313" key="1">
    <source>
        <dbReference type="EMBL" id="KAI5662687.1"/>
    </source>
</evidence>
<proteinExistence type="predicted"/>
<sequence>MQKCLELQCLHKSIPQHIYPVVLRPACLLRLDRVGENTLRKPELSENLVRHVRLNAVKVCNEPVPCGNPASPNLLSPVRCPFNLISCHQIKSQSNVQQFIFILIT</sequence>
<name>A0ACC0ARS5_CATRO</name>
<protein>
    <submittedName>
        <fullName evidence="1">Uncharacterized protein</fullName>
    </submittedName>
</protein>
<dbReference type="Proteomes" id="UP001060085">
    <property type="component" value="Linkage Group LG05"/>
</dbReference>
<keyword evidence="2" id="KW-1185">Reference proteome</keyword>
<accession>A0ACC0ARS5</accession>